<proteinExistence type="predicted"/>
<feature type="transmembrane region" description="Helical" evidence="5">
    <location>
        <begin position="77"/>
        <end position="103"/>
    </location>
</feature>
<protein>
    <submittedName>
        <fullName evidence="7">ABC transporter permease</fullName>
    </submittedName>
</protein>
<feature type="transmembrane region" description="Helical" evidence="5">
    <location>
        <begin position="213"/>
        <end position="235"/>
    </location>
</feature>
<feature type="transmembrane region" description="Helical" evidence="5">
    <location>
        <begin position="276"/>
        <end position="296"/>
    </location>
</feature>
<name>A0ABR9ZSS1_9FIRM</name>
<feature type="transmembrane region" description="Helical" evidence="5">
    <location>
        <begin position="316"/>
        <end position="339"/>
    </location>
</feature>
<accession>A0ABR9ZSS1</accession>
<dbReference type="Gene3D" id="1.10.3720.10">
    <property type="entry name" value="MetI-like"/>
    <property type="match status" value="1"/>
</dbReference>
<feature type="domain" description="ABC transmembrane type-1" evidence="6">
    <location>
        <begin position="82"/>
        <end position="296"/>
    </location>
</feature>
<evidence type="ECO:0000313" key="8">
    <source>
        <dbReference type="Proteomes" id="UP000614200"/>
    </source>
</evidence>
<evidence type="ECO:0000313" key="7">
    <source>
        <dbReference type="EMBL" id="MBF4693509.1"/>
    </source>
</evidence>
<keyword evidence="2 5" id="KW-0812">Transmembrane</keyword>
<feature type="transmembrane region" description="Helical" evidence="5">
    <location>
        <begin position="188"/>
        <end position="207"/>
    </location>
</feature>
<dbReference type="InterPro" id="IPR000515">
    <property type="entry name" value="MetI-like"/>
</dbReference>
<feature type="transmembrane region" description="Helical" evidence="5">
    <location>
        <begin position="124"/>
        <end position="143"/>
    </location>
</feature>
<dbReference type="Proteomes" id="UP000614200">
    <property type="component" value="Unassembled WGS sequence"/>
</dbReference>
<evidence type="ECO:0000256" key="1">
    <source>
        <dbReference type="ARBA" id="ARBA00004141"/>
    </source>
</evidence>
<dbReference type="PANTHER" id="PTHR43839:SF3">
    <property type="entry name" value="OLIGOPEPTIDE ABC TRANSPORTER, PERMEASE PROTEIN"/>
    <property type="match status" value="1"/>
</dbReference>
<feature type="transmembrane region" description="Helical" evidence="5">
    <location>
        <begin position="7"/>
        <end position="29"/>
    </location>
</feature>
<dbReference type="InterPro" id="IPR035906">
    <property type="entry name" value="MetI-like_sf"/>
</dbReference>
<evidence type="ECO:0000256" key="5">
    <source>
        <dbReference type="SAM" id="Phobius"/>
    </source>
</evidence>
<evidence type="ECO:0000256" key="2">
    <source>
        <dbReference type="ARBA" id="ARBA00022692"/>
    </source>
</evidence>
<reference evidence="7 8" key="1">
    <citation type="submission" date="2020-11" db="EMBL/GenBank/DDBJ databases">
        <title>Fusibacter basophilias sp. nov.</title>
        <authorList>
            <person name="Qiu D."/>
        </authorList>
    </citation>
    <scope>NUCLEOTIDE SEQUENCE [LARGE SCALE GENOMIC DNA]</scope>
    <source>
        <strain evidence="7 8">Q10-2</strain>
    </source>
</reference>
<comment type="subcellular location">
    <subcellularLocation>
        <location evidence="1">Membrane</location>
        <topology evidence="1">Multi-pass membrane protein</topology>
    </subcellularLocation>
</comment>
<dbReference type="EMBL" id="JADKNH010000005">
    <property type="protein sequence ID" value="MBF4693509.1"/>
    <property type="molecule type" value="Genomic_DNA"/>
</dbReference>
<dbReference type="SUPFAM" id="SSF161098">
    <property type="entry name" value="MetI-like"/>
    <property type="match status" value="1"/>
</dbReference>
<sequence length="720" mass="81009">MKQYLNGYLITGGLILLILMLVIITPSLFTDKNPYATNVLDSYTDDQGQFQLKTAPFSPDAFYKLGTDDSGRDVLSFIIYGTQLTIAVALMVTFLRFLIALIVGIASGYDHVMPKVLIEQFNNVFNAVPPILICILILNIPYLKTLNKTGSTGVFIFVLTLVEWAKIGDVISERVAELRQKDFIKSEIIIGKSSLHVIFANIIPHLLPELFVLFFMEIARVLALLMQLGIFNVFIGNLRIVASTDGGSVVGKATSFEPEWSSMLGSAKNYIRTAPWIVFSSAFAFFTVVLGFNLVGEGLRIQLKKMSISQMSPKNALRGVIALVLTATLITSPIVFSAFKYNRFDLSKSEPVNFDATHALVADKAQSNYIINRLKELGIQPLEDKDYTIPYQDVQYQWVEEISFKCDDLDLLDVHLYTFQSHEATATVIDGRALDLIALDSKTIDLLKDHYVLIEPSLFRANGWLNFAHKILEKTEAKGVLVLSDEITPLNRMGTNIEKGLIASIPKIYEEALLTSPLAVAVKSEQQQGTLSNIAGIIKGHPDENDPKCIIMGFDLNFQDEREGERRFQFIFNLLKQLKATEDQLTKSIMIVFWDGTSLGEISGKSYYQEHYMYPIKHSEFYLELTNLKFNDMPSVYNTSISLDTHLISSAKPIASNFTNLMKDNMTFPYTEKILASYTKEPFYYKWGIPTLYMSSDYLTPELANAVGNLMMESIVFELY</sequence>
<evidence type="ECO:0000256" key="4">
    <source>
        <dbReference type="ARBA" id="ARBA00023136"/>
    </source>
</evidence>
<dbReference type="RefSeq" id="WP_194701737.1">
    <property type="nucleotide sequence ID" value="NZ_JADKNH010000005.1"/>
</dbReference>
<evidence type="ECO:0000259" key="6">
    <source>
        <dbReference type="PROSITE" id="PS50928"/>
    </source>
</evidence>
<organism evidence="7 8">
    <name type="scientific">Fusibacter ferrireducens</name>
    <dbReference type="NCBI Taxonomy" id="2785058"/>
    <lineage>
        <taxon>Bacteria</taxon>
        <taxon>Bacillati</taxon>
        <taxon>Bacillota</taxon>
        <taxon>Clostridia</taxon>
        <taxon>Eubacteriales</taxon>
        <taxon>Eubacteriales Family XII. Incertae Sedis</taxon>
        <taxon>Fusibacter</taxon>
    </lineage>
</organism>
<keyword evidence="4 5" id="KW-0472">Membrane</keyword>
<evidence type="ECO:0000256" key="3">
    <source>
        <dbReference type="ARBA" id="ARBA00022989"/>
    </source>
</evidence>
<dbReference type="PANTHER" id="PTHR43839">
    <property type="entry name" value="OPPC IN A BINDING PROTEIN-DEPENDENT TRANSPORT SYSTEM"/>
    <property type="match status" value="1"/>
</dbReference>
<gene>
    <name evidence="7" type="ORF">ISU02_10275</name>
</gene>
<keyword evidence="3 5" id="KW-1133">Transmembrane helix</keyword>
<keyword evidence="8" id="KW-1185">Reference proteome</keyword>
<dbReference type="PROSITE" id="PS50928">
    <property type="entry name" value="ABC_TM1"/>
    <property type="match status" value="1"/>
</dbReference>
<comment type="caution">
    <text evidence="7">The sequence shown here is derived from an EMBL/GenBank/DDBJ whole genome shotgun (WGS) entry which is preliminary data.</text>
</comment>